<dbReference type="EMBL" id="PJQM01000078">
    <property type="protein sequence ID" value="RCI06826.1"/>
    <property type="molecule type" value="Genomic_DNA"/>
</dbReference>
<protein>
    <submittedName>
        <fullName evidence="11">Uncharacterized protein</fullName>
    </submittedName>
</protein>
<evidence type="ECO:0000256" key="3">
    <source>
        <dbReference type="ARBA" id="ARBA00022454"/>
    </source>
</evidence>
<dbReference type="Proteomes" id="UP000253551">
    <property type="component" value="Unassembled WGS sequence"/>
</dbReference>
<keyword evidence="12" id="KW-1185">Reference proteome</keyword>
<evidence type="ECO:0000313" key="12">
    <source>
        <dbReference type="Proteomes" id="UP000253551"/>
    </source>
</evidence>
<keyword evidence="6" id="KW-0995">Kinetochore</keyword>
<dbReference type="GO" id="GO:0005634">
    <property type="term" value="C:nucleus"/>
    <property type="evidence" value="ECO:0007669"/>
    <property type="project" value="InterPro"/>
</dbReference>
<evidence type="ECO:0000256" key="9">
    <source>
        <dbReference type="ARBA" id="ARBA00023328"/>
    </source>
</evidence>
<dbReference type="GO" id="GO:0051382">
    <property type="term" value="P:kinetochore assembly"/>
    <property type="evidence" value="ECO:0007669"/>
    <property type="project" value="TreeGrafter"/>
</dbReference>
<sequence>EYHELELLAEIIGFLPKKIHDELYDHMNIIIYNVMEGVNERLEEMHKDKAIIIFDQFKAYERELETLLDKAFNRFEQYMYTQVWKLPAHLDIQIYNDSINLDINEETEDAMNEYIDALRVKTRAQKILNIKLKRELQSVEYQKRSYDTFRRLARFLSEASKKRSLLNLEETMGHVKNQIDELTETIDEVLATVDEMELNNAVDLGTMQRTESIRNVLEILSKK</sequence>
<feature type="non-terminal residue" evidence="11">
    <location>
        <position position="1"/>
    </location>
</feature>
<dbReference type="Pfam" id="PF05859">
    <property type="entry name" value="Mis12"/>
    <property type="match status" value="1"/>
</dbReference>
<evidence type="ECO:0000256" key="2">
    <source>
        <dbReference type="ARBA" id="ARBA00008643"/>
    </source>
</evidence>
<gene>
    <name evidence="11" type="ORF">CU098_001447</name>
</gene>
<evidence type="ECO:0000256" key="5">
    <source>
        <dbReference type="ARBA" id="ARBA00022776"/>
    </source>
</evidence>
<dbReference type="PANTHER" id="PTHR14527:SF2">
    <property type="entry name" value="PROTEIN MIS12 HOMOLOG"/>
    <property type="match status" value="1"/>
</dbReference>
<keyword evidence="5" id="KW-0498">Mitosis</keyword>
<dbReference type="AlphaFoldDB" id="A0A367KXA5"/>
<dbReference type="InterPro" id="IPR008685">
    <property type="entry name" value="Centromere_Mis12"/>
</dbReference>
<evidence type="ECO:0000313" key="11">
    <source>
        <dbReference type="EMBL" id="RCI06826.1"/>
    </source>
</evidence>
<reference evidence="11 12" key="1">
    <citation type="journal article" date="2018" name="G3 (Bethesda)">
        <title>Phylogenetic and Phylogenomic Definition of Rhizopus Species.</title>
        <authorList>
            <person name="Gryganskyi A.P."/>
            <person name="Golan J."/>
            <person name="Dolatabadi S."/>
            <person name="Mondo S."/>
            <person name="Robb S."/>
            <person name="Idnurm A."/>
            <person name="Muszewska A."/>
            <person name="Steczkiewicz K."/>
            <person name="Masonjones S."/>
            <person name="Liao H.L."/>
            <person name="Gajdeczka M.T."/>
            <person name="Anike F."/>
            <person name="Vuek A."/>
            <person name="Anishchenko I.M."/>
            <person name="Voigt K."/>
            <person name="de Hoog G.S."/>
            <person name="Smith M.E."/>
            <person name="Heitman J."/>
            <person name="Vilgalys R."/>
            <person name="Stajich J.E."/>
        </authorList>
    </citation>
    <scope>NUCLEOTIDE SEQUENCE [LARGE SCALE GENOMIC DNA]</scope>
    <source>
        <strain evidence="11 12">LSU 92-RS-03</strain>
    </source>
</reference>
<dbReference type="GO" id="GO:0000444">
    <property type="term" value="C:MIS12/MIND type complex"/>
    <property type="evidence" value="ECO:0007669"/>
    <property type="project" value="TreeGrafter"/>
</dbReference>
<dbReference type="PANTHER" id="PTHR14527">
    <property type="entry name" value="PROTEIN MIS12 HOMOLOG"/>
    <property type="match status" value="1"/>
</dbReference>
<name>A0A367KXA5_RHIST</name>
<evidence type="ECO:0000256" key="4">
    <source>
        <dbReference type="ARBA" id="ARBA00022618"/>
    </source>
</evidence>
<keyword evidence="4" id="KW-0132">Cell division</keyword>
<keyword evidence="3" id="KW-0158">Chromosome</keyword>
<dbReference type="OrthoDB" id="1884855at2759"/>
<comment type="similarity">
    <text evidence="2">Belongs to the mis12 family.</text>
</comment>
<accession>A0A367KXA5</accession>
<organism evidence="11 12">
    <name type="scientific">Rhizopus stolonifer</name>
    <name type="common">Rhizopus nigricans</name>
    <dbReference type="NCBI Taxonomy" id="4846"/>
    <lineage>
        <taxon>Eukaryota</taxon>
        <taxon>Fungi</taxon>
        <taxon>Fungi incertae sedis</taxon>
        <taxon>Mucoromycota</taxon>
        <taxon>Mucoromycotina</taxon>
        <taxon>Mucoromycetes</taxon>
        <taxon>Mucorales</taxon>
        <taxon>Mucorineae</taxon>
        <taxon>Rhizopodaceae</taxon>
        <taxon>Rhizopus</taxon>
    </lineage>
</organism>
<proteinExistence type="inferred from homology"/>
<evidence type="ECO:0000256" key="7">
    <source>
        <dbReference type="ARBA" id="ARBA00023054"/>
    </source>
</evidence>
<feature type="coiled-coil region" evidence="10">
    <location>
        <begin position="165"/>
        <end position="199"/>
    </location>
</feature>
<keyword evidence="7 10" id="KW-0175">Coiled coil</keyword>
<evidence type="ECO:0000256" key="6">
    <source>
        <dbReference type="ARBA" id="ARBA00022838"/>
    </source>
</evidence>
<dbReference type="GO" id="GO:0051301">
    <property type="term" value="P:cell division"/>
    <property type="evidence" value="ECO:0007669"/>
    <property type="project" value="UniProtKB-KW"/>
</dbReference>
<evidence type="ECO:0000256" key="8">
    <source>
        <dbReference type="ARBA" id="ARBA00023306"/>
    </source>
</evidence>
<comment type="subcellular location">
    <subcellularLocation>
        <location evidence="1">Chromosome</location>
        <location evidence="1">Centromere</location>
        <location evidence="1">Kinetochore</location>
    </subcellularLocation>
</comment>
<keyword evidence="9" id="KW-0137">Centromere</keyword>
<comment type="caution">
    <text evidence="11">The sequence shown here is derived from an EMBL/GenBank/DDBJ whole genome shotgun (WGS) entry which is preliminary data.</text>
</comment>
<dbReference type="GO" id="GO:0000070">
    <property type="term" value="P:mitotic sister chromatid segregation"/>
    <property type="evidence" value="ECO:0007669"/>
    <property type="project" value="TreeGrafter"/>
</dbReference>
<evidence type="ECO:0000256" key="10">
    <source>
        <dbReference type="SAM" id="Coils"/>
    </source>
</evidence>
<keyword evidence="8" id="KW-0131">Cell cycle</keyword>
<evidence type="ECO:0000256" key="1">
    <source>
        <dbReference type="ARBA" id="ARBA00004629"/>
    </source>
</evidence>